<evidence type="ECO:0000256" key="2">
    <source>
        <dbReference type="ARBA" id="ARBA00023157"/>
    </source>
</evidence>
<organism evidence="7 8">
    <name type="scientific">Syphacia muris</name>
    <dbReference type="NCBI Taxonomy" id="451379"/>
    <lineage>
        <taxon>Eukaryota</taxon>
        <taxon>Metazoa</taxon>
        <taxon>Ecdysozoa</taxon>
        <taxon>Nematoda</taxon>
        <taxon>Chromadorea</taxon>
        <taxon>Rhabditida</taxon>
        <taxon>Spirurina</taxon>
        <taxon>Oxyuridomorpha</taxon>
        <taxon>Oxyuroidea</taxon>
        <taxon>Oxyuridae</taxon>
        <taxon>Syphacia</taxon>
    </lineage>
</organism>
<reference evidence="8" key="1">
    <citation type="submission" date="2017-02" db="UniProtKB">
        <authorList>
            <consortium name="WormBaseParasite"/>
        </authorList>
    </citation>
    <scope>IDENTIFICATION</scope>
</reference>
<keyword evidence="2" id="KW-1015">Disulfide bond</keyword>
<dbReference type="InterPro" id="IPR001212">
    <property type="entry name" value="Somatomedin_B_dom"/>
</dbReference>
<evidence type="ECO:0000259" key="6">
    <source>
        <dbReference type="PROSITE" id="PS50958"/>
    </source>
</evidence>
<feature type="chain" id="PRO_5005893581" evidence="5">
    <location>
        <begin position="21"/>
        <end position="318"/>
    </location>
</feature>
<evidence type="ECO:0000313" key="8">
    <source>
        <dbReference type="WBParaSite" id="SMUV_0001060401-mRNA-1"/>
    </source>
</evidence>
<dbReference type="PANTHER" id="PTHR20920:SF5">
    <property type="entry name" value="SMB DOMAIN-CONTAINING PROTEIN"/>
    <property type="match status" value="1"/>
</dbReference>
<accession>A0A0N5B016</accession>
<dbReference type="PANTHER" id="PTHR20920">
    <property type="entry name" value="RPE-SPONDIN"/>
    <property type="match status" value="1"/>
</dbReference>
<sequence>MSATLLYWFSVSILISYVSAGCYQKRLCCPNKNNSCTALDDGVSHIPAIAATLRRFDLPLINDKDFVDPEEISKNSKRKPKRIPKQLRSNPEQTITNKPTTNQYKPISNLKFSSCYCDEYCVKYGDCCADYVLTCNVRDCVVENWSQWSDCIPDNRVRRCGSGIQTRVRRVISEAIGGGQQCPSLTEKKTCFKHCPRRASRCMYTLLLLRCSQIFNLNKNDLSFYCVKYKLEWINRNCIDPRFKPKLYKGNVICAECQPDSQLHQPDARCALDLDDGDTGFWKLLGSRSCNGIWTRQLRVDNCRCGKQFNASDSFLFV</sequence>
<keyword evidence="7" id="KW-1185">Reference proteome</keyword>
<evidence type="ECO:0000313" key="7">
    <source>
        <dbReference type="Proteomes" id="UP000046393"/>
    </source>
</evidence>
<dbReference type="InterPro" id="IPR000884">
    <property type="entry name" value="TSP1_rpt"/>
</dbReference>
<evidence type="ECO:0000256" key="4">
    <source>
        <dbReference type="SAM" id="MobiDB-lite"/>
    </source>
</evidence>
<protein>
    <submittedName>
        <fullName evidence="8">SMB domain-containing protein</fullName>
    </submittedName>
</protein>
<evidence type="ECO:0000256" key="3">
    <source>
        <dbReference type="ARBA" id="ARBA00023180"/>
    </source>
</evidence>
<name>A0A0N5B016_9BILA</name>
<dbReference type="SMART" id="SM00209">
    <property type="entry name" value="TSP1"/>
    <property type="match status" value="1"/>
</dbReference>
<dbReference type="AlphaFoldDB" id="A0A0N5B016"/>
<evidence type="ECO:0000256" key="1">
    <source>
        <dbReference type="ARBA" id="ARBA00022729"/>
    </source>
</evidence>
<dbReference type="PROSITE" id="PS00524">
    <property type="entry name" value="SMB_1"/>
    <property type="match status" value="1"/>
</dbReference>
<proteinExistence type="predicted"/>
<feature type="compositionally biased region" description="Polar residues" evidence="4">
    <location>
        <begin position="87"/>
        <end position="101"/>
    </location>
</feature>
<dbReference type="InterPro" id="IPR044004">
    <property type="entry name" value="TSP1_spondin_dom"/>
</dbReference>
<feature type="domain" description="SMB" evidence="6">
    <location>
        <begin position="113"/>
        <end position="140"/>
    </location>
</feature>
<dbReference type="InterPro" id="IPR036383">
    <property type="entry name" value="TSP1_rpt_sf"/>
</dbReference>
<dbReference type="Gene3D" id="2.20.100.10">
    <property type="entry name" value="Thrombospondin type-1 (TSP1) repeat"/>
    <property type="match status" value="1"/>
</dbReference>
<dbReference type="InterPro" id="IPR039942">
    <property type="entry name" value="SBSPO"/>
</dbReference>
<keyword evidence="1 5" id="KW-0732">Signal</keyword>
<feature type="signal peptide" evidence="5">
    <location>
        <begin position="1"/>
        <end position="20"/>
    </location>
</feature>
<dbReference type="Pfam" id="PF25031">
    <property type="entry name" value="SBSPON_C"/>
    <property type="match status" value="1"/>
</dbReference>
<dbReference type="InterPro" id="IPR036024">
    <property type="entry name" value="Somatomedin_B-like_dom_sf"/>
</dbReference>
<dbReference type="PROSITE" id="PS50092">
    <property type="entry name" value="TSP1"/>
    <property type="match status" value="1"/>
</dbReference>
<dbReference type="WBParaSite" id="SMUV_0001060401-mRNA-1">
    <property type="protein sequence ID" value="SMUV_0001060401-mRNA-1"/>
    <property type="gene ID" value="SMUV_0001060401"/>
</dbReference>
<dbReference type="Gene3D" id="4.10.410.20">
    <property type="match status" value="1"/>
</dbReference>
<dbReference type="Proteomes" id="UP000046393">
    <property type="component" value="Unplaced"/>
</dbReference>
<dbReference type="PROSITE" id="PS50958">
    <property type="entry name" value="SMB_2"/>
    <property type="match status" value="1"/>
</dbReference>
<dbReference type="Pfam" id="PF19028">
    <property type="entry name" value="TSP1_spondin"/>
    <property type="match status" value="1"/>
</dbReference>
<feature type="region of interest" description="Disordered" evidence="4">
    <location>
        <begin position="71"/>
        <end position="101"/>
    </location>
</feature>
<dbReference type="InterPro" id="IPR056801">
    <property type="entry name" value="SBSPON_C"/>
</dbReference>
<keyword evidence="3" id="KW-0325">Glycoprotein</keyword>
<dbReference type="STRING" id="451379.A0A0N5B016"/>
<dbReference type="Pfam" id="PF01033">
    <property type="entry name" value="Somatomedin_B"/>
    <property type="match status" value="1"/>
</dbReference>
<evidence type="ECO:0000256" key="5">
    <source>
        <dbReference type="SAM" id="SignalP"/>
    </source>
</evidence>
<dbReference type="SUPFAM" id="SSF90188">
    <property type="entry name" value="Somatomedin B domain"/>
    <property type="match status" value="1"/>
</dbReference>
<feature type="compositionally biased region" description="Basic residues" evidence="4">
    <location>
        <begin position="75"/>
        <end position="85"/>
    </location>
</feature>
<dbReference type="SUPFAM" id="SSF82895">
    <property type="entry name" value="TSP-1 type 1 repeat"/>
    <property type="match status" value="1"/>
</dbReference>